<dbReference type="Pfam" id="PF01926">
    <property type="entry name" value="MMR_HSR1"/>
    <property type="match status" value="1"/>
</dbReference>
<evidence type="ECO:0000256" key="6">
    <source>
        <dbReference type="ARBA" id="ARBA00022801"/>
    </source>
</evidence>
<gene>
    <name evidence="14" type="primary">rbgA</name>
    <name evidence="14" type="ORF">GCM10007971_02440</name>
</gene>
<dbReference type="Gene3D" id="3.40.50.300">
    <property type="entry name" value="P-loop containing nucleotide triphosphate hydrolases"/>
    <property type="match status" value="1"/>
</dbReference>
<keyword evidence="6" id="KW-0378">Hydrolase</keyword>
<dbReference type="GO" id="GO:0003924">
    <property type="term" value="F:GTPase activity"/>
    <property type="evidence" value="ECO:0007669"/>
    <property type="project" value="TreeGrafter"/>
</dbReference>
<dbReference type="GO" id="GO:0003723">
    <property type="term" value="F:RNA binding"/>
    <property type="evidence" value="ECO:0007669"/>
    <property type="project" value="UniProtKB-KW"/>
</dbReference>
<dbReference type="GO" id="GO:0042254">
    <property type="term" value="P:ribosome biogenesis"/>
    <property type="evidence" value="ECO:0007669"/>
    <property type="project" value="UniProtKB-KW"/>
</dbReference>
<comment type="caution">
    <text evidence="14">The sequence shown here is derived from an EMBL/GenBank/DDBJ whole genome shotgun (WGS) entry which is preliminary data.</text>
</comment>
<feature type="domain" description="CP-type G" evidence="13">
    <location>
        <begin position="14"/>
        <end position="178"/>
    </location>
</feature>
<evidence type="ECO:0000256" key="9">
    <source>
        <dbReference type="ARBA" id="ARBA00025021"/>
    </source>
</evidence>
<evidence type="ECO:0000256" key="11">
    <source>
        <dbReference type="PIRNR" id="PIRNR006230"/>
    </source>
</evidence>
<dbReference type="FunFam" id="1.10.1580.10:FF:000003">
    <property type="entry name" value="Ribosome biogenesis GTPase A"/>
    <property type="match status" value="1"/>
</dbReference>
<comment type="subunit">
    <text evidence="10">Interacts with ctc. Interacts with the immature 50S ribosome subunit. 2 molecules of rbgA bind to one 50S subunit.</text>
</comment>
<evidence type="ECO:0000313" key="14">
    <source>
        <dbReference type="EMBL" id="GGN49652.1"/>
    </source>
</evidence>
<keyword evidence="7" id="KW-0694">RNA-binding</keyword>
<keyword evidence="4" id="KW-0690">Ribosome biogenesis</keyword>
<dbReference type="InterPro" id="IPR027417">
    <property type="entry name" value="P-loop_NTPase"/>
</dbReference>
<organism evidence="14 15">
    <name type="scientific">Oceanobacillus indicireducens</name>
    <dbReference type="NCBI Taxonomy" id="1004261"/>
    <lineage>
        <taxon>Bacteria</taxon>
        <taxon>Bacillati</taxon>
        <taxon>Bacillota</taxon>
        <taxon>Bacilli</taxon>
        <taxon>Bacillales</taxon>
        <taxon>Bacillaceae</taxon>
        <taxon>Oceanobacillus</taxon>
    </lineage>
</organism>
<dbReference type="InterPro" id="IPR023179">
    <property type="entry name" value="GTP-bd_ortho_bundle_sf"/>
</dbReference>
<name>A0A917XQW6_9BACI</name>
<comment type="function">
    <text evidence="9">Essential protein that is required for a late step of 50S ribosomal subunit assembly. Has GTPase activity that is stimulated by interaction with the immature 50S ribosome subunit. Binds to the 23S rRNA. Required for the association of ribosomal proteins rplP and rpmA with the large subunit.</text>
</comment>
<dbReference type="PIRSF" id="PIRSF006230">
    <property type="entry name" value="MG442"/>
    <property type="match status" value="1"/>
</dbReference>
<dbReference type="PANTHER" id="PTHR45782:SF4">
    <property type="entry name" value="MITOCHONDRIAL RIBOSOME-ASSOCIATED GTPASE 1"/>
    <property type="match status" value="1"/>
</dbReference>
<dbReference type="InterPro" id="IPR030378">
    <property type="entry name" value="G_CP_dom"/>
</dbReference>
<dbReference type="InterPro" id="IPR006073">
    <property type="entry name" value="GTP-bd"/>
</dbReference>
<dbReference type="FunFam" id="3.40.50.300:FF:000590">
    <property type="entry name" value="Ribosome biogenesis GTPase A"/>
    <property type="match status" value="1"/>
</dbReference>
<evidence type="ECO:0000259" key="13">
    <source>
        <dbReference type="PROSITE" id="PS51721"/>
    </source>
</evidence>
<comment type="similarity">
    <text evidence="11">Belongs to the TRAFAC class YlqF/YawG GTPase family. MTG1 subfamily.</text>
</comment>
<dbReference type="NCBIfam" id="TIGR03596">
    <property type="entry name" value="GTPase_YlqF"/>
    <property type="match status" value="1"/>
</dbReference>
<dbReference type="GO" id="GO:0005737">
    <property type="term" value="C:cytoplasm"/>
    <property type="evidence" value="ECO:0007669"/>
    <property type="project" value="UniProtKB-SubCell"/>
</dbReference>
<dbReference type="Proteomes" id="UP000624041">
    <property type="component" value="Unassembled WGS sequence"/>
</dbReference>
<evidence type="ECO:0000256" key="10">
    <source>
        <dbReference type="ARBA" id="ARBA00025856"/>
    </source>
</evidence>
<dbReference type="InterPro" id="IPR019991">
    <property type="entry name" value="GTP-bd_ribosome_bgen"/>
</dbReference>
<dbReference type="GO" id="GO:0006412">
    <property type="term" value="P:translation"/>
    <property type="evidence" value="ECO:0007669"/>
    <property type="project" value="TreeGrafter"/>
</dbReference>
<comment type="function">
    <text evidence="11">Required for a late step of 50S ribosomal subunit assembly. Has GTPase activity.</text>
</comment>
<evidence type="ECO:0000256" key="1">
    <source>
        <dbReference type="ARBA" id="ARBA00004496"/>
    </source>
</evidence>
<dbReference type="RefSeq" id="WP_188855703.1">
    <property type="nucleotide sequence ID" value="NZ_BMOS01000001.1"/>
</dbReference>
<comment type="subcellular location">
    <subcellularLocation>
        <location evidence="1 11">Cytoplasm</location>
    </subcellularLocation>
</comment>
<evidence type="ECO:0000256" key="3">
    <source>
        <dbReference type="ARBA" id="ARBA00022490"/>
    </source>
</evidence>
<evidence type="ECO:0000256" key="7">
    <source>
        <dbReference type="ARBA" id="ARBA00022884"/>
    </source>
</evidence>
<dbReference type="EMBL" id="BMOS01000001">
    <property type="protein sequence ID" value="GGN49652.1"/>
    <property type="molecule type" value="Genomic_DNA"/>
</dbReference>
<proteinExistence type="inferred from homology"/>
<dbReference type="PANTHER" id="PTHR45782">
    <property type="entry name" value="MITOCHONDRIAL RIBOSOME-ASSOCIATED GTPASE 1"/>
    <property type="match status" value="1"/>
</dbReference>
<sequence>MQVQWFPGHMAKARREVEGNLKLVDFVIELLDARAPLSSENPMLHQIVQNKDKMVVLMKRDLADPNVTAAWLTYYKERNIPAVAVDASNRDDMKQVVQLAKQLGKKKIDQLVAKGMKARPHRAMILGIPNVGKSTLINRLANRKAAKTGDRPGITKQQLWIKIKKDFELLDTPGILWPKFEDQVVGYRLASIGTIKDQVISLQDIVVFVIKFLQRKYPDLLLERYGVEADLDDMVEIFERIGKKRGALESGGEVDFDKVSELVLRDLRSGRIGRISLEDPDDVSMEE</sequence>
<dbReference type="AlphaFoldDB" id="A0A917XQW6"/>
<dbReference type="PROSITE" id="PS51721">
    <property type="entry name" value="G_CP"/>
    <property type="match status" value="1"/>
</dbReference>
<evidence type="ECO:0000256" key="12">
    <source>
        <dbReference type="PIRSR" id="PIRSR006230-1"/>
    </source>
</evidence>
<evidence type="ECO:0000256" key="5">
    <source>
        <dbReference type="ARBA" id="ARBA00022741"/>
    </source>
</evidence>
<reference evidence="14" key="1">
    <citation type="journal article" date="2014" name="Int. J. Syst. Evol. Microbiol.">
        <title>Complete genome sequence of Corynebacterium casei LMG S-19264T (=DSM 44701T), isolated from a smear-ripened cheese.</title>
        <authorList>
            <consortium name="US DOE Joint Genome Institute (JGI-PGF)"/>
            <person name="Walter F."/>
            <person name="Albersmeier A."/>
            <person name="Kalinowski J."/>
            <person name="Ruckert C."/>
        </authorList>
    </citation>
    <scope>NUCLEOTIDE SEQUENCE</scope>
    <source>
        <strain evidence="14">JCM 17251</strain>
    </source>
</reference>
<dbReference type="GO" id="GO:0005525">
    <property type="term" value="F:GTP binding"/>
    <property type="evidence" value="ECO:0007669"/>
    <property type="project" value="UniProtKB-KW"/>
</dbReference>
<evidence type="ECO:0000256" key="8">
    <source>
        <dbReference type="ARBA" id="ARBA00023134"/>
    </source>
</evidence>
<dbReference type="CDD" id="cd01856">
    <property type="entry name" value="YlqF"/>
    <property type="match status" value="1"/>
</dbReference>
<evidence type="ECO:0000256" key="4">
    <source>
        <dbReference type="ARBA" id="ARBA00022517"/>
    </source>
</evidence>
<reference evidence="14" key="2">
    <citation type="submission" date="2020-09" db="EMBL/GenBank/DDBJ databases">
        <authorList>
            <person name="Sun Q."/>
            <person name="Ohkuma M."/>
        </authorList>
    </citation>
    <scope>NUCLEOTIDE SEQUENCE</scope>
    <source>
        <strain evidence="14">JCM 17251</strain>
    </source>
</reference>
<dbReference type="InterPro" id="IPR016478">
    <property type="entry name" value="GTPase_MTG1"/>
</dbReference>
<keyword evidence="15" id="KW-1185">Reference proteome</keyword>
<evidence type="ECO:0000313" key="15">
    <source>
        <dbReference type="Proteomes" id="UP000624041"/>
    </source>
</evidence>
<feature type="binding site" evidence="12">
    <location>
        <begin position="130"/>
        <end position="135"/>
    </location>
    <ligand>
        <name>GTP</name>
        <dbReference type="ChEBI" id="CHEBI:37565"/>
    </ligand>
</feature>
<keyword evidence="8 11" id="KW-0342">GTP-binding</keyword>
<dbReference type="PRINTS" id="PR00326">
    <property type="entry name" value="GTP1OBG"/>
</dbReference>
<dbReference type="SUPFAM" id="SSF52540">
    <property type="entry name" value="P-loop containing nucleoside triphosphate hydrolases"/>
    <property type="match status" value="1"/>
</dbReference>
<feature type="binding site" evidence="12">
    <location>
        <position position="174"/>
    </location>
    <ligand>
        <name>GTP</name>
        <dbReference type="ChEBI" id="CHEBI:37565"/>
    </ligand>
</feature>
<evidence type="ECO:0000256" key="2">
    <source>
        <dbReference type="ARBA" id="ARBA00014898"/>
    </source>
</evidence>
<accession>A0A917XQW6</accession>
<dbReference type="Gene3D" id="1.10.1580.10">
    <property type="match status" value="1"/>
</dbReference>
<keyword evidence="5 11" id="KW-0547">Nucleotide-binding</keyword>
<protein>
    <recommendedName>
        <fullName evidence="2 11">Ribosome biogenesis GTPase A</fullName>
    </recommendedName>
</protein>
<keyword evidence="3 11" id="KW-0963">Cytoplasm</keyword>